<dbReference type="InterPro" id="IPR013324">
    <property type="entry name" value="RNA_pol_sigma_r3/r4-like"/>
</dbReference>
<feature type="domain" description="RNA polymerase sigma-70 region 4" evidence="5">
    <location>
        <begin position="107"/>
        <end position="156"/>
    </location>
</feature>
<keyword evidence="4" id="KW-0804">Transcription</keyword>
<dbReference type="GO" id="GO:0016987">
    <property type="term" value="F:sigma factor activity"/>
    <property type="evidence" value="ECO:0007669"/>
    <property type="project" value="UniProtKB-KW"/>
</dbReference>
<dbReference type="Gene3D" id="1.20.140.160">
    <property type="match status" value="1"/>
</dbReference>
<keyword evidence="2" id="KW-0731">Sigma factor</keyword>
<evidence type="ECO:0000256" key="4">
    <source>
        <dbReference type="ARBA" id="ARBA00023163"/>
    </source>
</evidence>
<keyword evidence="3" id="KW-0238">DNA-binding</keyword>
<dbReference type="AlphaFoldDB" id="A0A1I0V502"/>
<dbReference type="PANTHER" id="PTHR30385:SF4">
    <property type="entry name" value="RNA POLYMERASE SIGMA-E FACTOR"/>
    <property type="match status" value="1"/>
</dbReference>
<dbReference type="SUPFAM" id="SSF88659">
    <property type="entry name" value="Sigma3 and sigma4 domains of RNA polymerase sigma factors"/>
    <property type="match status" value="1"/>
</dbReference>
<dbReference type="GO" id="GO:0003677">
    <property type="term" value="F:DNA binding"/>
    <property type="evidence" value="ECO:0007669"/>
    <property type="project" value="UniProtKB-KW"/>
</dbReference>
<organism evidence="6 7">
    <name type="scientific">Selenomonas ruminantium</name>
    <dbReference type="NCBI Taxonomy" id="971"/>
    <lineage>
        <taxon>Bacteria</taxon>
        <taxon>Bacillati</taxon>
        <taxon>Bacillota</taxon>
        <taxon>Negativicutes</taxon>
        <taxon>Selenomonadales</taxon>
        <taxon>Selenomonadaceae</taxon>
        <taxon>Selenomonas</taxon>
    </lineage>
</organism>
<dbReference type="EMBL" id="FOJX01000001">
    <property type="protein sequence ID" value="SFA71160.1"/>
    <property type="molecule type" value="Genomic_DNA"/>
</dbReference>
<proteinExistence type="predicted"/>
<evidence type="ECO:0000313" key="6">
    <source>
        <dbReference type="EMBL" id="SFA71160.1"/>
    </source>
</evidence>
<evidence type="ECO:0000256" key="1">
    <source>
        <dbReference type="ARBA" id="ARBA00023015"/>
    </source>
</evidence>
<sequence>MKITMYYEDKNHPTILDVPDEECSVMVETDYQQRLAEAEDKYKVSRRTVQEIMDEDFSKPTFNRNHAETRRHVLLSAYDPEGQSVEGMPDIQSELLDKDEYADLYHAIQKLRPRQRELLRKVFWEEIRQTDIAKEEGVGKSAISQRLTTICNRLRKFLS</sequence>
<evidence type="ECO:0000313" key="7">
    <source>
        <dbReference type="Proteomes" id="UP000183843"/>
    </source>
</evidence>
<evidence type="ECO:0000259" key="5">
    <source>
        <dbReference type="Pfam" id="PF04545"/>
    </source>
</evidence>
<evidence type="ECO:0000256" key="2">
    <source>
        <dbReference type="ARBA" id="ARBA00023082"/>
    </source>
</evidence>
<dbReference type="GO" id="GO:0006352">
    <property type="term" value="P:DNA-templated transcription initiation"/>
    <property type="evidence" value="ECO:0007669"/>
    <property type="project" value="InterPro"/>
</dbReference>
<dbReference type="Proteomes" id="UP000183843">
    <property type="component" value="Unassembled WGS sequence"/>
</dbReference>
<dbReference type="InterPro" id="IPR007630">
    <property type="entry name" value="RNA_pol_sigma70_r4"/>
</dbReference>
<name>A0A1I0V502_SELRU</name>
<dbReference type="Pfam" id="PF04545">
    <property type="entry name" value="Sigma70_r4"/>
    <property type="match status" value="1"/>
</dbReference>
<protein>
    <submittedName>
        <fullName evidence="6">RNA polymerase sigma factor, sigma-70 family</fullName>
    </submittedName>
</protein>
<dbReference type="RefSeq" id="WP_074811906.1">
    <property type="nucleotide sequence ID" value="NZ_FOJX01000001.1"/>
</dbReference>
<gene>
    <name evidence="6" type="ORF">SAMN05216587_101255</name>
</gene>
<evidence type="ECO:0000256" key="3">
    <source>
        <dbReference type="ARBA" id="ARBA00023125"/>
    </source>
</evidence>
<keyword evidence="1" id="KW-0805">Transcription regulation</keyword>
<dbReference type="PANTHER" id="PTHR30385">
    <property type="entry name" value="SIGMA FACTOR F FLAGELLAR"/>
    <property type="match status" value="1"/>
</dbReference>
<accession>A0A1I0V502</accession>
<reference evidence="6 7" key="1">
    <citation type="submission" date="2016-10" db="EMBL/GenBank/DDBJ databases">
        <authorList>
            <person name="de Groot N.N."/>
        </authorList>
    </citation>
    <scope>NUCLEOTIDE SEQUENCE [LARGE SCALE GENOMIC DNA]</scope>
    <source>
        <strain evidence="6 7">L14</strain>
    </source>
</reference>